<sequence>MTMSTSLNSTAIKLGLIAMMLGSAAIAAPAYAQYRQKITNDLSKCSPSSSSAVKVTVRGIEASTGKIRVQAYKGIKADWLVSGRWLSRIEASAISGTMTFCIPVSGPGTYGIAVRHDKNGNGKTDLSKDGGGMSNNPSINIWNLGKPSYTKTRFSVGEGVKAITIDMKYM</sequence>
<evidence type="ECO:0000313" key="3">
    <source>
        <dbReference type="Proteomes" id="UP000468943"/>
    </source>
</evidence>
<keyword evidence="1" id="KW-0732">Signal</keyword>
<dbReference type="Pfam" id="PF09912">
    <property type="entry name" value="DUF2141"/>
    <property type="match status" value="1"/>
</dbReference>
<comment type="caution">
    <text evidence="2">The sequence shown here is derived from an EMBL/GenBank/DDBJ whole genome shotgun (WGS) entry which is preliminary data.</text>
</comment>
<dbReference type="AlphaFoldDB" id="A0A6I4SJF7"/>
<proteinExistence type="predicted"/>
<name>A0A6I4SJF7_9SPHN</name>
<reference evidence="2 3" key="1">
    <citation type="submission" date="2019-12" db="EMBL/GenBank/DDBJ databases">
        <title>Genomic-based taxomic classification of the family Erythrobacteraceae.</title>
        <authorList>
            <person name="Xu L."/>
        </authorList>
    </citation>
    <scope>NUCLEOTIDE SEQUENCE [LARGE SCALE GENOMIC DNA]</scope>
    <source>
        <strain evidence="2 3">JCM 17802</strain>
    </source>
</reference>
<accession>A0A6I4SJF7</accession>
<keyword evidence="3" id="KW-1185">Reference proteome</keyword>
<feature type="signal peptide" evidence="1">
    <location>
        <begin position="1"/>
        <end position="32"/>
    </location>
</feature>
<evidence type="ECO:0000256" key="1">
    <source>
        <dbReference type="SAM" id="SignalP"/>
    </source>
</evidence>
<organism evidence="2 3">
    <name type="scientific">Pontixanthobacter gangjinensis</name>
    <dbReference type="NCBI Taxonomy" id="1028742"/>
    <lineage>
        <taxon>Bacteria</taxon>
        <taxon>Pseudomonadati</taxon>
        <taxon>Pseudomonadota</taxon>
        <taxon>Alphaproteobacteria</taxon>
        <taxon>Sphingomonadales</taxon>
        <taxon>Erythrobacteraceae</taxon>
        <taxon>Pontixanthobacter</taxon>
    </lineage>
</organism>
<protein>
    <submittedName>
        <fullName evidence="2">DUF2141 domain-containing protein</fullName>
    </submittedName>
</protein>
<gene>
    <name evidence="2" type="ORF">GRI36_02800</name>
</gene>
<feature type="chain" id="PRO_5026347036" evidence="1">
    <location>
        <begin position="33"/>
        <end position="170"/>
    </location>
</feature>
<dbReference type="EMBL" id="WTYS01000001">
    <property type="protein sequence ID" value="MXO55803.1"/>
    <property type="molecule type" value="Genomic_DNA"/>
</dbReference>
<dbReference type="Proteomes" id="UP000468943">
    <property type="component" value="Unassembled WGS sequence"/>
</dbReference>
<evidence type="ECO:0000313" key="2">
    <source>
        <dbReference type="EMBL" id="MXO55803.1"/>
    </source>
</evidence>
<dbReference type="InterPro" id="IPR018673">
    <property type="entry name" value="DUF2141"/>
</dbReference>
<dbReference type="OrthoDB" id="7189112at2"/>